<dbReference type="GeneID" id="37226057"/>
<dbReference type="Proteomes" id="UP000249402">
    <property type="component" value="Unassembled WGS sequence"/>
</dbReference>
<organism evidence="1 2">
    <name type="scientific">Aspergillus ibericus CBS 121593</name>
    <dbReference type="NCBI Taxonomy" id="1448316"/>
    <lineage>
        <taxon>Eukaryota</taxon>
        <taxon>Fungi</taxon>
        <taxon>Dikarya</taxon>
        <taxon>Ascomycota</taxon>
        <taxon>Pezizomycotina</taxon>
        <taxon>Eurotiomycetes</taxon>
        <taxon>Eurotiomycetidae</taxon>
        <taxon>Eurotiales</taxon>
        <taxon>Aspergillaceae</taxon>
        <taxon>Aspergillus</taxon>
        <taxon>Aspergillus subgen. Circumdati</taxon>
    </lineage>
</organism>
<dbReference type="RefSeq" id="XP_025578928.1">
    <property type="nucleotide sequence ID" value="XM_025721192.1"/>
</dbReference>
<keyword evidence="2" id="KW-1185">Reference proteome</keyword>
<dbReference type="OrthoDB" id="10587746at2759"/>
<dbReference type="EMBL" id="KZ824423">
    <property type="protein sequence ID" value="RAL04601.1"/>
    <property type="molecule type" value="Genomic_DNA"/>
</dbReference>
<accession>A0A395H9G8</accession>
<dbReference type="AlphaFoldDB" id="A0A395H9G8"/>
<proteinExistence type="predicted"/>
<dbReference type="VEuPathDB" id="FungiDB:BO80DRAFT_441472"/>
<name>A0A395H9G8_9EURO</name>
<sequence length="112" mass="12427">MAQSTAGPLAWQMHPPRLQNVPWAEEFPAPRTMTGEHVVERLSQAFRGGGAAMLGIDFPAARSWLEVPYQGSTVHWCAAAHYITTQSLCIIGIRARRHGRPHGLELFSGRHM</sequence>
<evidence type="ECO:0000313" key="2">
    <source>
        <dbReference type="Proteomes" id="UP000249402"/>
    </source>
</evidence>
<evidence type="ECO:0000313" key="1">
    <source>
        <dbReference type="EMBL" id="RAL04601.1"/>
    </source>
</evidence>
<reference evidence="1 2" key="1">
    <citation type="submission" date="2018-02" db="EMBL/GenBank/DDBJ databases">
        <title>The genomes of Aspergillus section Nigri reveals drivers in fungal speciation.</title>
        <authorList>
            <consortium name="DOE Joint Genome Institute"/>
            <person name="Vesth T.C."/>
            <person name="Nybo J."/>
            <person name="Theobald S."/>
            <person name="Brandl J."/>
            <person name="Frisvad J.C."/>
            <person name="Nielsen K.F."/>
            <person name="Lyhne E.K."/>
            <person name="Kogle M.E."/>
            <person name="Kuo A."/>
            <person name="Riley R."/>
            <person name="Clum A."/>
            <person name="Nolan M."/>
            <person name="Lipzen A."/>
            <person name="Salamov A."/>
            <person name="Henrissat B."/>
            <person name="Wiebenga A."/>
            <person name="De vries R.P."/>
            <person name="Grigoriev I.V."/>
            <person name="Mortensen U.H."/>
            <person name="Andersen M.R."/>
            <person name="Baker S.E."/>
        </authorList>
    </citation>
    <scope>NUCLEOTIDE SEQUENCE [LARGE SCALE GENOMIC DNA]</scope>
    <source>
        <strain evidence="1 2">CBS 121593</strain>
    </source>
</reference>
<gene>
    <name evidence="1" type="ORF">BO80DRAFT_441472</name>
</gene>
<protein>
    <submittedName>
        <fullName evidence="1">Uncharacterized protein</fullName>
    </submittedName>
</protein>